<evidence type="ECO:0000256" key="1">
    <source>
        <dbReference type="SAM" id="Phobius"/>
    </source>
</evidence>
<comment type="caution">
    <text evidence="2">The sequence shown here is derived from an EMBL/GenBank/DDBJ whole genome shotgun (WGS) entry which is preliminary data.</text>
</comment>
<gene>
    <name evidence="2" type="ORF">K7G82_23060</name>
</gene>
<evidence type="ECO:0008006" key="4">
    <source>
        <dbReference type="Google" id="ProtNLM"/>
    </source>
</evidence>
<sequence length="164" mass="17608">MLVQEQDAIIYREQPLGLPLRLFILVLAAGLIIVVPAPFLIHADWTSASPTLLLDAACIAFAVSVGLFFLVVAFASATELRLDGRTGQAVRILRGPIVNRRDCYPLAQLGAPDVSMRESSEDGPFPILTLRLPGGGALTMACFADRAEAELWRDRIAALLPAGV</sequence>
<name>A0ABS7PVA2_9SPHN</name>
<keyword evidence="3" id="KW-1185">Reference proteome</keyword>
<proteinExistence type="predicted"/>
<feature type="transmembrane region" description="Helical" evidence="1">
    <location>
        <begin position="53"/>
        <end position="75"/>
    </location>
</feature>
<feature type="transmembrane region" description="Helical" evidence="1">
    <location>
        <begin position="20"/>
        <end position="41"/>
    </location>
</feature>
<organism evidence="2 3">
    <name type="scientific">Sphingomonas colocasiae</name>
    <dbReference type="NCBI Taxonomy" id="1848973"/>
    <lineage>
        <taxon>Bacteria</taxon>
        <taxon>Pseudomonadati</taxon>
        <taxon>Pseudomonadota</taxon>
        <taxon>Alphaproteobacteria</taxon>
        <taxon>Sphingomonadales</taxon>
        <taxon>Sphingomonadaceae</taxon>
        <taxon>Sphingomonas</taxon>
    </lineage>
</organism>
<dbReference type="EMBL" id="JAINVV010000011">
    <property type="protein sequence ID" value="MBY8825201.1"/>
    <property type="molecule type" value="Genomic_DNA"/>
</dbReference>
<evidence type="ECO:0000313" key="3">
    <source>
        <dbReference type="Proteomes" id="UP000706039"/>
    </source>
</evidence>
<dbReference type="Proteomes" id="UP000706039">
    <property type="component" value="Unassembled WGS sequence"/>
</dbReference>
<keyword evidence="1" id="KW-1133">Transmembrane helix</keyword>
<accession>A0ABS7PVA2</accession>
<reference evidence="2 3" key="1">
    <citation type="submission" date="2021-08" db="EMBL/GenBank/DDBJ databases">
        <authorList>
            <person name="Tuo L."/>
        </authorList>
    </citation>
    <scope>NUCLEOTIDE SEQUENCE [LARGE SCALE GENOMIC DNA]</scope>
    <source>
        <strain evidence="2 3">JCM 31229</strain>
    </source>
</reference>
<dbReference type="RefSeq" id="WP_222992301.1">
    <property type="nucleotide sequence ID" value="NZ_JAINVV010000011.1"/>
</dbReference>
<protein>
    <recommendedName>
        <fullName evidence="4">PH domain-containing protein</fullName>
    </recommendedName>
</protein>
<evidence type="ECO:0000313" key="2">
    <source>
        <dbReference type="EMBL" id="MBY8825201.1"/>
    </source>
</evidence>
<keyword evidence="1" id="KW-0472">Membrane</keyword>
<keyword evidence="1" id="KW-0812">Transmembrane</keyword>